<dbReference type="InterPro" id="IPR004380">
    <property type="entry name" value="Asp_race"/>
</dbReference>
<dbReference type="GO" id="GO:0047689">
    <property type="term" value="F:aspartate racemase activity"/>
    <property type="evidence" value="ECO:0007669"/>
    <property type="project" value="UniProtKB-EC"/>
</dbReference>
<dbReference type="InterPro" id="IPR015942">
    <property type="entry name" value="Asp/Glu/hydantoin_racemase"/>
</dbReference>
<dbReference type="AlphaFoldDB" id="A0A7W8MHZ9"/>
<dbReference type="Proteomes" id="UP000566663">
    <property type="component" value="Unassembled WGS sequence"/>
</dbReference>
<evidence type="ECO:0000256" key="2">
    <source>
        <dbReference type="ARBA" id="ARBA00023235"/>
    </source>
</evidence>
<proteinExistence type="inferred from homology"/>
<comment type="caution">
    <text evidence="3">The sequence shown here is derived from an EMBL/GenBank/DDBJ whole genome shotgun (WGS) entry which is preliminary data.</text>
</comment>
<dbReference type="EC" id="5.1.1.13" evidence="3"/>
<accession>A0A7W8MHZ9</accession>
<gene>
    <name evidence="3" type="ORF">HNQ67_002276</name>
</gene>
<keyword evidence="2 3" id="KW-0413">Isomerase</keyword>
<dbReference type="SUPFAM" id="SSF53681">
    <property type="entry name" value="Aspartate/glutamate racemase"/>
    <property type="match status" value="2"/>
</dbReference>
<dbReference type="PANTHER" id="PTHR21198">
    <property type="entry name" value="GLUTAMATE RACEMASE"/>
    <property type="match status" value="1"/>
</dbReference>
<keyword evidence="4" id="KW-1185">Reference proteome</keyword>
<dbReference type="PANTHER" id="PTHR21198:SF7">
    <property type="entry name" value="ASPARTATE-GLUTAMATE RACEMASE FAMILY"/>
    <property type="match status" value="1"/>
</dbReference>
<reference evidence="3 4" key="1">
    <citation type="submission" date="2020-08" db="EMBL/GenBank/DDBJ databases">
        <title>Genomic Encyclopedia of Type Strains, Phase IV (KMG-IV): sequencing the most valuable type-strain genomes for metagenomic binning, comparative biology and taxonomic classification.</title>
        <authorList>
            <person name="Goeker M."/>
        </authorList>
    </citation>
    <scope>NUCLEOTIDE SEQUENCE [LARGE SCALE GENOMIC DNA]</scope>
    <source>
        <strain evidence="3 4">DSM 25335</strain>
    </source>
</reference>
<sequence length="221" mass="22522">MARRTLGVLGGMGPAATTAFLARVQALTGAARDADHIRMLVDINPQVPDRQRAADAAEAVLGQMAMRLRDAGAQVLAMPCNTAHALTGSIRKVGLPFIDMIEETTAVATSAGAKKVGVLATPGGEALYTRALQARGAKIERLTGADRQAIMGCINAVKAGDTGEAPRAEMRRLAAALVGAGAEVVIAGCTEVPLLLESGDVSVPLVDSAEVLAAACVKACV</sequence>
<evidence type="ECO:0000313" key="4">
    <source>
        <dbReference type="Proteomes" id="UP000566663"/>
    </source>
</evidence>
<dbReference type="RefSeq" id="WP_183255395.1">
    <property type="nucleotide sequence ID" value="NZ_BAAAFF010000001.1"/>
</dbReference>
<evidence type="ECO:0000313" key="3">
    <source>
        <dbReference type="EMBL" id="MBB5292752.1"/>
    </source>
</evidence>
<comment type="similarity">
    <text evidence="1">Belongs to the aspartate/glutamate racemases family.</text>
</comment>
<organism evidence="3 4">
    <name type="scientific">Brevundimonas basaltis</name>
    <dbReference type="NCBI Taxonomy" id="472166"/>
    <lineage>
        <taxon>Bacteria</taxon>
        <taxon>Pseudomonadati</taxon>
        <taxon>Pseudomonadota</taxon>
        <taxon>Alphaproteobacteria</taxon>
        <taxon>Caulobacterales</taxon>
        <taxon>Caulobacteraceae</taxon>
        <taxon>Brevundimonas</taxon>
    </lineage>
</organism>
<protein>
    <submittedName>
        <fullName evidence="3">Aspartate racemase</fullName>
        <ecNumber evidence="3">5.1.1.13</ecNumber>
    </submittedName>
</protein>
<dbReference type="InterPro" id="IPR001920">
    <property type="entry name" value="Asp/Glu_race"/>
</dbReference>
<dbReference type="Gene3D" id="3.40.50.1860">
    <property type="match status" value="2"/>
</dbReference>
<dbReference type="NCBIfam" id="TIGR00035">
    <property type="entry name" value="asp_race"/>
    <property type="match status" value="1"/>
</dbReference>
<name>A0A7W8MHZ9_9CAUL</name>
<dbReference type="Pfam" id="PF01177">
    <property type="entry name" value="Asp_Glu_race"/>
    <property type="match status" value="1"/>
</dbReference>
<dbReference type="EMBL" id="JACHFZ010000004">
    <property type="protein sequence ID" value="MBB5292752.1"/>
    <property type="molecule type" value="Genomic_DNA"/>
</dbReference>
<evidence type="ECO:0000256" key="1">
    <source>
        <dbReference type="ARBA" id="ARBA00007847"/>
    </source>
</evidence>